<comment type="caution">
    <text evidence="2">The sequence shown here is derived from an EMBL/GenBank/DDBJ whole genome shotgun (WGS) entry which is preliminary data.</text>
</comment>
<dbReference type="AlphaFoldDB" id="A0A8K1FM14"/>
<evidence type="ECO:0000313" key="3">
    <source>
        <dbReference type="Proteomes" id="UP000794436"/>
    </source>
</evidence>
<gene>
    <name evidence="2" type="ORF">Poli38472_006318</name>
</gene>
<organism evidence="2 3">
    <name type="scientific">Pythium oligandrum</name>
    <name type="common">Mycoparasitic fungus</name>
    <dbReference type="NCBI Taxonomy" id="41045"/>
    <lineage>
        <taxon>Eukaryota</taxon>
        <taxon>Sar</taxon>
        <taxon>Stramenopiles</taxon>
        <taxon>Oomycota</taxon>
        <taxon>Peronosporomycetes</taxon>
        <taxon>Pythiales</taxon>
        <taxon>Pythiaceae</taxon>
        <taxon>Pythium</taxon>
    </lineage>
</organism>
<protein>
    <submittedName>
        <fullName evidence="2">Uncharacterized protein</fullName>
    </submittedName>
</protein>
<evidence type="ECO:0000256" key="1">
    <source>
        <dbReference type="SAM" id="MobiDB-lite"/>
    </source>
</evidence>
<dbReference type="Proteomes" id="UP000794436">
    <property type="component" value="Unassembled WGS sequence"/>
</dbReference>
<proteinExistence type="predicted"/>
<dbReference type="EMBL" id="SPLM01000002">
    <property type="protein sequence ID" value="TMW68850.1"/>
    <property type="molecule type" value="Genomic_DNA"/>
</dbReference>
<reference evidence="2" key="1">
    <citation type="submission" date="2019-03" db="EMBL/GenBank/DDBJ databases">
        <title>Long read genome sequence of the mycoparasitic Pythium oligandrum ATCC 38472 isolated from sugarbeet rhizosphere.</title>
        <authorList>
            <person name="Gaulin E."/>
        </authorList>
    </citation>
    <scope>NUCLEOTIDE SEQUENCE</scope>
    <source>
        <strain evidence="2">ATCC 38472_TT</strain>
    </source>
</reference>
<feature type="compositionally biased region" description="Low complexity" evidence="1">
    <location>
        <begin position="1"/>
        <end position="18"/>
    </location>
</feature>
<sequence length="306" mass="34687">MTATQPAPVATPTTAPTTEPSGPLLSDILRTNELITTQTDAEMIDEIVGLPIPSEEDVDAILRAVEAKMAWEEIERRIIAAQPHPQPPADHFLILATGTAIKEPSQESYLKRFHAEHGNPVVADLIARNQIAQIKRLPKNMQVFVRSREAARKLSKQWVHFFGGQYKFLPWNPLADYFFIDIHGVENTTYMECLRSIFYHLGSRPIYDTYTHVTTSGIAAGTRRFYYAFKECPLPLRVDGLPIDQLIIHDRKFTVQCKGVRTFNTGRGTPEEYDLYKWYFVARNFNLEAYGSIAFSGDNAYISTNS</sequence>
<keyword evidence="3" id="KW-1185">Reference proteome</keyword>
<accession>A0A8K1FM14</accession>
<feature type="region of interest" description="Disordered" evidence="1">
    <location>
        <begin position="1"/>
        <end position="25"/>
    </location>
</feature>
<name>A0A8K1FM14_PYTOL</name>
<evidence type="ECO:0000313" key="2">
    <source>
        <dbReference type="EMBL" id="TMW68850.1"/>
    </source>
</evidence>